<organism evidence="3 4">
    <name type="scientific">Phaeovulum veldkampii DSM 11550</name>
    <dbReference type="NCBI Taxonomy" id="1185920"/>
    <lineage>
        <taxon>Bacteria</taxon>
        <taxon>Pseudomonadati</taxon>
        <taxon>Pseudomonadota</taxon>
        <taxon>Alphaproteobacteria</taxon>
        <taxon>Rhodobacterales</taxon>
        <taxon>Paracoccaceae</taxon>
        <taxon>Phaeovulum</taxon>
    </lineage>
</organism>
<evidence type="ECO:0000313" key="3">
    <source>
        <dbReference type="EMBL" id="PTE18974.1"/>
    </source>
</evidence>
<accession>A0A2T4JM53</accession>
<dbReference type="Proteomes" id="UP000241899">
    <property type="component" value="Unassembled WGS sequence"/>
</dbReference>
<proteinExistence type="inferred from homology"/>
<keyword evidence="4" id="KW-1185">Reference proteome</keyword>
<dbReference type="OrthoDB" id="9780943at2"/>
<feature type="signal peptide" evidence="2">
    <location>
        <begin position="1"/>
        <end position="25"/>
    </location>
</feature>
<dbReference type="InterPro" id="IPR042100">
    <property type="entry name" value="Bug_dom1"/>
</dbReference>
<name>A0A2T4JM53_9RHOB</name>
<protein>
    <recommendedName>
        <fullName evidence="5">Tripartite tricarboxylate transporter substrate binding protein</fullName>
    </recommendedName>
</protein>
<keyword evidence="2" id="KW-0732">Signal</keyword>
<dbReference type="PANTHER" id="PTHR42928:SF3">
    <property type="entry name" value="UPF0065 PROTEIN YFLP"/>
    <property type="match status" value="1"/>
</dbReference>
<evidence type="ECO:0000256" key="2">
    <source>
        <dbReference type="SAM" id="SignalP"/>
    </source>
</evidence>
<reference evidence="3 4" key="1">
    <citation type="submission" date="2018-03" db="EMBL/GenBank/DDBJ databases">
        <title>Rhodobacter veldkampii.</title>
        <authorList>
            <person name="Meyer T.E."/>
            <person name="Miller S."/>
            <person name="Lodha T."/>
            <person name="Gandham S."/>
            <person name="Chintalapati S."/>
            <person name="Chintalapati V.R."/>
        </authorList>
    </citation>
    <scope>NUCLEOTIDE SEQUENCE [LARGE SCALE GENOMIC DNA]</scope>
    <source>
        <strain evidence="3 4">DSM 11550</strain>
    </source>
</reference>
<evidence type="ECO:0008006" key="5">
    <source>
        <dbReference type="Google" id="ProtNLM"/>
    </source>
</evidence>
<dbReference type="PANTHER" id="PTHR42928">
    <property type="entry name" value="TRICARBOXYLATE-BINDING PROTEIN"/>
    <property type="match status" value="1"/>
</dbReference>
<dbReference type="EMBL" id="PZKF01000003">
    <property type="protein sequence ID" value="PTE18974.1"/>
    <property type="molecule type" value="Genomic_DNA"/>
</dbReference>
<comment type="similarity">
    <text evidence="1">Belongs to the UPF0065 (bug) family.</text>
</comment>
<dbReference type="Gene3D" id="3.40.190.150">
    <property type="entry name" value="Bordetella uptake gene, domain 1"/>
    <property type="match status" value="1"/>
</dbReference>
<dbReference type="RefSeq" id="WP_107323712.1">
    <property type="nucleotide sequence ID" value="NZ_NHSP01000068.1"/>
</dbReference>
<evidence type="ECO:0000313" key="4">
    <source>
        <dbReference type="Proteomes" id="UP000241899"/>
    </source>
</evidence>
<comment type="caution">
    <text evidence="3">The sequence shown here is derived from an EMBL/GenBank/DDBJ whole genome shotgun (WGS) entry which is preliminary data.</text>
</comment>
<sequence>MKLPSCLRYTALAALAAVLSLEPVAADPSLPTDCASVFQGQRLTIVVPNAAGGGYDLYARALAPVLTAITGATAQVTNLPGGGGKTAIARVNEAPPSEMVALFDSATDVIPSVLSDATLGMTMADLEVLGIVHSDPETWLARHGIDLADPSTTRLISAASMIESNLIPVGLASLALGIESKVIAGYNGSVENTAAILRGEVDMASASLTTALRARETNDLDLALVLADSPHPAAPDVPVLGGPGGMIERRSAGLPAPERAERQRLGEIVVALANGPRTLFAPARMEPRTKACFEAAMTAALESPDFRAAAEARKRPVTPVTGPEADEIVARIATAYLDARPLLEMLLASQSR</sequence>
<dbReference type="Gene3D" id="3.40.190.10">
    <property type="entry name" value="Periplasmic binding protein-like II"/>
    <property type="match status" value="1"/>
</dbReference>
<dbReference type="InterPro" id="IPR005064">
    <property type="entry name" value="BUG"/>
</dbReference>
<dbReference type="AlphaFoldDB" id="A0A2T4JM53"/>
<gene>
    <name evidence="3" type="ORF">C5F46_02120</name>
</gene>
<evidence type="ECO:0000256" key="1">
    <source>
        <dbReference type="ARBA" id="ARBA00006987"/>
    </source>
</evidence>
<feature type="chain" id="PRO_5015517698" description="Tripartite tricarboxylate transporter substrate binding protein" evidence="2">
    <location>
        <begin position="26"/>
        <end position="352"/>
    </location>
</feature>